<dbReference type="OrthoDB" id="9816289at2"/>
<dbReference type="InterPro" id="IPR015797">
    <property type="entry name" value="NUDIX_hydrolase-like_dom_sf"/>
</dbReference>
<reference evidence="4 5" key="1">
    <citation type="submission" date="2019-08" db="EMBL/GenBank/DDBJ databases">
        <title>In-depth cultivation of the pig gut microbiome towards novel bacterial diversity and tailored functional studies.</title>
        <authorList>
            <person name="Wylensek D."/>
            <person name="Hitch T.C.A."/>
            <person name="Clavel T."/>
        </authorList>
    </citation>
    <scope>NUCLEOTIDE SEQUENCE [LARGE SCALE GENOMIC DNA]</scope>
    <source>
        <strain evidence="4 5">Med78-601-WT-4W-RMD-3</strain>
    </source>
</reference>
<organism evidence="4 5">
    <name type="scientific">Anaerosalibacter bizertensis</name>
    <dbReference type="NCBI Taxonomy" id="932217"/>
    <lineage>
        <taxon>Bacteria</taxon>
        <taxon>Bacillati</taxon>
        <taxon>Bacillota</taxon>
        <taxon>Tissierellia</taxon>
        <taxon>Tissierellales</taxon>
        <taxon>Sporanaerobacteraceae</taxon>
        <taxon>Anaerosalibacter</taxon>
    </lineage>
</organism>
<dbReference type="Gene3D" id="3.90.79.10">
    <property type="entry name" value="Nucleoside Triphosphate Pyrophosphohydrolase"/>
    <property type="match status" value="1"/>
</dbReference>
<evidence type="ECO:0000313" key="4">
    <source>
        <dbReference type="EMBL" id="MSS42582.1"/>
    </source>
</evidence>
<dbReference type="Proteomes" id="UP001108123">
    <property type="component" value="Unassembled WGS sequence"/>
</dbReference>
<dbReference type="Proteomes" id="UP000462760">
    <property type="component" value="Unassembled WGS sequence"/>
</dbReference>
<dbReference type="InterPro" id="IPR020084">
    <property type="entry name" value="NUDIX_hydrolase_CS"/>
</dbReference>
<dbReference type="AlphaFoldDB" id="A0A844FF58"/>
<accession>A0A844FF58</accession>
<gene>
    <name evidence="4" type="ORF">FYJ27_02370</name>
    <name evidence="3" type="ORF">L0P62_00500</name>
</gene>
<dbReference type="EMBL" id="JAKNID010000001">
    <property type="protein sequence ID" value="MCG4563917.1"/>
    <property type="molecule type" value="Genomic_DNA"/>
</dbReference>
<proteinExistence type="predicted"/>
<sequence length="144" mass="16584">MVKEVSAGGVVTFGNTILLLKRFNGDWVLPKGRVKKNEEIKDTALREVFEETGVKAEIIKYIGEIHYDFTNIRGNETINKTVHWFLMNVRNMECTPQKEEGFIEAKFVHIDRAENMLKHLSEKKIIIKAINEIKNSLQDSGHEV</sequence>
<evidence type="ECO:0000313" key="3">
    <source>
        <dbReference type="EMBL" id="MCG4563917.1"/>
    </source>
</evidence>
<dbReference type="CDD" id="cd03673">
    <property type="entry name" value="NUDIX_Ap6A_hydrolase"/>
    <property type="match status" value="1"/>
</dbReference>
<dbReference type="PROSITE" id="PS00893">
    <property type="entry name" value="NUDIX_BOX"/>
    <property type="match status" value="1"/>
</dbReference>
<dbReference type="RefSeq" id="WP_154482580.1">
    <property type="nucleotide sequence ID" value="NZ_JAHLOA010000018.1"/>
</dbReference>
<evidence type="ECO:0000256" key="1">
    <source>
        <dbReference type="ARBA" id="ARBA00022801"/>
    </source>
</evidence>
<protein>
    <submittedName>
        <fullName evidence="4">NUDIX hydrolase</fullName>
    </submittedName>
</protein>
<dbReference type="PANTHER" id="PTHR43222">
    <property type="entry name" value="NUDIX HYDROLASE 23"/>
    <property type="match status" value="1"/>
</dbReference>
<dbReference type="SUPFAM" id="SSF55811">
    <property type="entry name" value="Nudix"/>
    <property type="match status" value="1"/>
</dbReference>
<dbReference type="PROSITE" id="PS51462">
    <property type="entry name" value="NUDIX"/>
    <property type="match status" value="1"/>
</dbReference>
<evidence type="ECO:0000259" key="2">
    <source>
        <dbReference type="PROSITE" id="PS51462"/>
    </source>
</evidence>
<keyword evidence="6" id="KW-1185">Reference proteome</keyword>
<feature type="domain" description="Nudix hydrolase" evidence="2">
    <location>
        <begin position="2"/>
        <end position="131"/>
    </location>
</feature>
<dbReference type="Pfam" id="PF00293">
    <property type="entry name" value="NUDIX"/>
    <property type="match status" value="1"/>
</dbReference>
<reference evidence="3" key="2">
    <citation type="submission" date="2022-01" db="EMBL/GenBank/DDBJ databases">
        <title>Collection of gut derived symbiotic bacterial strains cultured from healthy donors.</title>
        <authorList>
            <person name="Lin H."/>
            <person name="Kohout C."/>
            <person name="Waligurski E."/>
            <person name="Pamer E.G."/>
        </authorList>
    </citation>
    <scope>NUCLEOTIDE SEQUENCE</scope>
    <source>
        <strain evidence="3">MSK.14.39</strain>
    </source>
</reference>
<dbReference type="InterPro" id="IPR000086">
    <property type="entry name" value="NUDIX_hydrolase_dom"/>
</dbReference>
<keyword evidence="1 4" id="KW-0378">Hydrolase</keyword>
<evidence type="ECO:0000313" key="5">
    <source>
        <dbReference type="Proteomes" id="UP000462760"/>
    </source>
</evidence>
<dbReference type="GO" id="GO:0016787">
    <property type="term" value="F:hydrolase activity"/>
    <property type="evidence" value="ECO:0007669"/>
    <property type="project" value="UniProtKB-KW"/>
</dbReference>
<name>A0A844FF58_9FIRM</name>
<dbReference type="PANTHER" id="PTHR43222:SF9">
    <property type="entry name" value="8-OXO-(D)GTP PHOSPHATASE"/>
    <property type="match status" value="1"/>
</dbReference>
<dbReference type="EMBL" id="VULR01000002">
    <property type="protein sequence ID" value="MSS42582.1"/>
    <property type="molecule type" value="Genomic_DNA"/>
</dbReference>
<comment type="caution">
    <text evidence="4">The sequence shown here is derived from an EMBL/GenBank/DDBJ whole genome shotgun (WGS) entry which is preliminary data.</text>
</comment>
<evidence type="ECO:0000313" key="6">
    <source>
        <dbReference type="Proteomes" id="UP001108123"/>
    </source>
</evidence>